<dbReference type="RefSeq" id="WP_099140610.1">
    <property type="nucleotide sequence ID" value="NZ_CAWNOR010000064.1"/>
</dbReference>
<evidence type="ECO:0000313" key="3">
    <source>
        <dbReference type="Proteomes" id="UP000221101"/>
    </source>
</evidence>
<reference evidence="2 3" key="1">
    <citation type="journal article" date="2017" name="Nat. Microbiol.">
        <title>Natural product diversity associated with the nematode symbionts Photorhabdus and Xenorhabdus.</title>
        <authorList>
            <person name="Tobias N.J."/>
            <person name="Wolff H."/>
            <person name="Djahanschiri B."/>
            <person name="Grundmann F."/>
            <person name="Kronenwerth M."/>
            <person name="Shi Y.M."/>
            <person name="Simonyi S."/>
            <person name="Grun P."/>
            <person name="Shapiro-Ilan D."/>
            <person name="Pidot S.J."/>
            <person name="Stinear T.P."/>
            <person name="Ebersberger I."/>
            <person name="Bode H.B."/>
        </authorList>
    </citation>
    <scope>NUCLEOTIDE SEQUENCE [LARGE SCALE GENOMIC DNA]</scope>
    <source>
        <strain evidence="2 3">DSM 17907</strain>
    </source>
</reference>
<dbReference type="AlphaFoldDB" id="A0A2D0LG16"/>
<comment type="caution">
    <text evidence="2">The sequence shown here is derived from an EMBL/GenBank/DDBJ whole genome shotgun (WGS) entry which is preliminary data.</text>
</comment>
<dbReference type="SUPFAM" id="SSF54373">
    <property type="entry name" value="FAD-linked reductases, C-terminal domain"/>
    <property type="match status" value="1"/>
</dbReference>
<dbReference type="Gene3D" id="3.90.660.10">
    <property type="match status" value="1"/>
</dbReference>
<dbReference type="GO" id="GO:0016491">
    <property type="term" value="F:oxidoreductase activity"/>
    <property type="evidence" value="ECO:0007669"/>
    <property type="project" value="InterPro"/>
</dbReference>
<sequence length="247" mass="28815">MCSVGQEGYNFLADAGGYYSNTINWNAAESMSYMVGDFTPSDVEYKTIENGFDQVAYSLAKKYTNIPGSKLWLKNSLVTFKRNNGDGRRYSLQFWNKNRKVYWNVNSDIIILAMPKRSLELLDQKNFFFDKYSSHKLQEHINAVISEPSLKMLMGFEYPWWTEQFGTNAGKSITDLSIRQCYYFGTDPKNSHSLFLSSYNDMRSVTFWKALMRIKDKQSIYEPHPTKIVSQENLKRIFFPVILFLNT</sequence>
<name>A0A2D0LG16_9GAMM</name>
<accession>A0A2D0LG16</accession>
<evidence type="ECO:0000259" key="1">
    <source>
        <dbReference type="Pfam" id="PF01593"/>
    </source>
</evidence>
<feature type="domain" description="Amine oxidase" evidence="1">
    <location>
        <begin position="32"/>
        <end position="199"/>
    </location>
</feature>
<evidence type="ECO:0000313" key="2">
    <source>
        <dbReference type="EMBL" id="PHM74592.1"/>
    </source>
</evidence>
<proteinExistence type="predicted"/>
<dbReference type="InterPro" id="IPR002937">
    <property type="entry name" value="Amino_oxidase"/>
</dbReference>
<gene>
    <name evidence="2" type="ORF">Xkoz_00515</name>
</gene>
<dbReference type="Proteomes" id="UP000221101">
    <property type="component" value="Unassembled WGS sequence"/>
</dbReference>
<dbReference type="Pfam" id="PF01593">
    <property type="entry name" value="Amino_oxidase"/>
    <property type="match status" value="1"/>
</dbReference>
<keyword evidence="3" id="KW-1185">Reference proteome</keyword>
<organism evidence="2 3">
    <name type="scientific">Xenorhabdus kozodoii</name>
    <dbReference type="NCBI Taxonomy" id="351676"/>
    <lineage>
        <taxon>Bacteria</taxon>
        <taxon>Pseudomonadati</taxon>
        <taxon>Pseudomonadota</taxon>
        <taxon>Gammaproteobacteria</taxon>
        <taxon>Enterobacterales</taxon>
        <taxon>Morganellaceae</taxon>
        <taxon>Xenorhabdus</taxon>
    </lineage>
</organism>
<protein>
    <submittedName>
        <fullName evidence="2">Monoamine oxidase</fullName>
    </submittedName>
</protein>
<dbReference type="OrthoDB" id="3972913at2"/>
<dbReference type="EMBL" id="NJCX01000003">
    <property type="protein sequence ID" value="PHM74592.1"/>
    <property type="molecule type" value="Genomic_DNA"/>
</dbReference>